<proteinExistence type="inferred from homology"/>
<evidence type="ECO:0000256" key="5">
    <source>
        <dbReference type="ARBA" id="ARBA00022989"/>
    </source>
</evidence>
<feature type="transmembrane region" description="Helical" evidence="8">
    <location>
        <begin position="73"/>
        <end position="93"/>
    </location>
</feature>
<feature type="compositionally biased region" description="Basic and acidic residues" evidence="7">
    <location>
        <begin position="59"/>
        <end position="70"/>
    </location>
</feature>
<feature type="compositionally biased region" description="Gly residues" evidence="7">
    <location>
        <begin position="42"/>
        <end position="51"/>
    </location>
</feature>
<evidence type="ECO:0000256" key="4">
    <source>
        <dbReference type="ARBA" id="ARBA00022692"/>
    </source>
</evidence>
<evidence type="ECO:0000313" key="11">
    <source>
        <dbReference type="Proteomes" id="UP001595898"/>
    </source>
</evidence>
<dbReference type="SUPFAM" id="SSF81452">
    <property type="entry name" value="Cytochrome c oxidase subunit III-like"/>
    <property type="match status" value="1"/>
</dbReference>
<name>A0ABD5PNC4_9EURY</name>
<feature type="compositionally biased region" description="Basic and acidic residues" evidence="7">
    <location>
        <begin position="7"/>
        <end position="29"/>
    </location>
</feature>
<feature type="transmembrane region" description="Helical" evidence="8">
    <location>
        <begin position="302"/>
        <end position="321"/>
    </location>
</feature>
<protein>
    <submittedName>
        <fullName evidence="10">Heme-copper oxidase subunit III</fullName>
    </submittedName>
</protein>
<feature type="transmembrane region" description="Helical" evidence="8">
    <location>
        <begin position="257"/>
        <end position="282"/>
    </location>
</feature>
<comment type="subcellular location">
    <subcellularLocation>
        <location evidence="1">Cell membrane</location>
        <topology evidence="1">Multi-pass membrane protein</topology>
    </subcellularLocation>
</comment>
<feature type="transmembrane region" description="Helical" evidence="8">
    <location>
        <begin position="99"/>
        <end position="124"/>
    </location>
</feature>
<sequence length="324" mass="34094">MNGRSDSGPDRDPTTRPDGSGHGRARDRSGPYPADSGPDAGDPGGDHGGPAGPGPDPGGHGHDDHEHEHRSRWPLVTGIGAAGLYGGVAIALLGATTEVFPPVIGVGLAVLGTIVLLAGVAGWVDETFLAPAREAETSGKSRESYVSTTALFLATDVSTFGALFVYYFFVRVGAWPPQEVPTLLSSLVAINTLILVTSSVTFHYAHEALDEGHRRRFLGLLGTTLLLGVVFLAGQAYEYYEFVVHEGFTLADGVFGSAFYGLTGLHGLHVTLGVGGLAVLCWRGLRGHYGPDRDTSVATVGLYWHFVDAVWLFLVAVVYLGTAL</sequence>
<feature type="region of interest" description="Disordered" evidence="7">
    <location>
        <begin position="1"/>
        <end position="70"/>
    </location>
</feature>
<dbReference type="PANTHER" id="PTHR11403:SF2">
    <property type="entry name" value="CYTOCHROME BO(3) UBIQUINOL OXIDASE SUBUNIT 3"/>
    <property type="match status" value="1"/>
</dbReference>
<dbReference type="InterPro" id="IPR035973">
    <property type="entry name" value="Cyt_c_oxidase_su3-like_sf"/>
</dbReference>
<evidence type="ECO:0000256" key="8">
    <source>
        <dbReference type="SAM" id="Phobius"/>
    </source>
</evidence>
<keyword evidence="4 8" id="KW-0812">Transmembrane</keyword>
<dbReference type="AlphaFoldDB" id="A0ABD5PNC4"/>
<organism evidence="10 11">
    <name type="scientific">Halosolutus amylolyticus</name>
    <dbReference type="NCBI Taxonomy" id="2932267"/>
    <lineage>
        <taxon>Archaea</taxon>
        <taxon>Methanobacteriati</taxon>
        <taxon>Methanobacteriota</taxon>
        <taxon>Stenosarchaea group</taxon>
        <taxon>Halobacteria</taxon>
        <taxon>Halobacteriales</taxon>
        <taxon>Natrialbaceae</taxon>
        <taxon>Halosolutus</taxon>
    </lineage>
</organism>
<keyword evidence="3" id="KW-1003">Cell membrane</keyword>
<dbReference type="InterPro" id="IPR013833">
    <property type="entry name" value="Cyt_c_oxidase_su3_a-hlx"/>
</dbReference>
<keyword evidence="6 8" id="KW-0472">Membrane</keyword>
<dbReference type="PANTHER" id="PTHR11403">
    <property type="entry name" value="CYTOCHROME C OXIDASE SUBUNIT III"/>
    <property type="match status" value="1"/>
</dbReference>
<evidence type="ECO:0000256" key="7">
    <source>
        <dbReference type="SAM" id="MobiDB-lite"/>
    </source>
</evidence>
<evidence type="ECO:0000259" key="9">
    <source>
        <dbReference type="PROSITE" id="PS50253"/>
    </source>
</evidence>
<dbReference type="CDD" id="cd00386">
    <property type="entry name" value="Heme_Cu_Oxidase_III_like"/>
    <property type="match status" value="1"/>
</dbReference>
<dbReference type="Pfam" id="PF00510">
    <property type="entry name" value="COX3"/>
    <property type="match status" value="1"/>
</dbReference>
<keyword evidence="5 8" id="KW-1133">Transmembrane helix</keyword>
<dbReference type="RefSeq" id="WP_250141366.1">
    <property type="nucleotide sequence ID" value="NZ_JALIQP010000004.1"/>
</dbReference>
<evidence type="ECO:0000256" key="2">
    <source>
        <dbReference type="ARBA" id="ARBA00010581"/>
    </source>
</evidence>
<dbReference type="GO" id="GO:0005886">
    <property type="term" value="C:plasma membrane"/>
    <property type="evidence" value="ECO:0007669"/>
    <property type="project" value="UniProtKB-SubCell"/>
</dbReference>
<dbReference type="Gene3D" id="1.20.120.80">
    <property type="entry name" value="Cytochrome c oxidase, subunit III, four-helix bundle"/>
    <property type="match status" value="1"/>
</dbReference>
<dbReference type="Proteomes" id="UP001595898">
    <property type="component" value="Unassembled WGS sequence"/>
</dbReference>
<keyword evidence="11" id="KW-1185">Reference proteome</keyword>
<comment type="similarity">
    <text evidence="2">Belongs to the cytochrome c oxidase subunit 3 family.</text>
</comment>
<dbReference type="InterPro" id="IPR000298">
    <property type="entry name" value="Cyt_c_oxidase-like_su3"/>
</dbReference>
<comment type="caution">
    <text evidence="10">The sequence shown here is derived from an EMBL/GenBank/DDBJ whole genome shotgun (WGS) entry which is preliminary data.</text>
</comment>
<dbReference type="EMBL" id="JBHSFA010000005">
    <property type="protein sequence ID" value="MFC4541957.1"/>
    <property type="molecule type" value="Genomic_DNA"/>
</dbReference>
<feature type="transmembrane region" description="Helical" evidence="8">
    <location>
        <begin position="182"/>
        <end position="205"/>
    </location>
</feature>
<reference evidence="10 11" key="1">
    <citation type="journal article" date="2019" name="Int. J. Syst. Evol. Microbiol.">
        <title>The Global Catalogue of Microorganisms (GCM) 10K type strain sequencing project: providing services to taxonomists for standard genome sequencing and annotation.</title>
        <authorList>
            <consortium name="The Broad Institute Genomics Platform"/>
            <consortium name="The Broad Institute Genome Sequencing Center for Infectious Disease"/>
            <person name="Wu L."/>
            <person name="Ma J."/>
        </authorList>
    </citation>
    <scope>NUCLEOTIDE SEQUENCE [LARGE SCALE GENOMIC DNA]</scope>
    <source>
        <strain evidence="10 11">WLHS5</strain>
    </source>
</reference>
<feature type="transmembrane region" description="Helical" evidence="8">
    <location>
        <begin position="145"/>
        <end position="170"/>
    </location>
</feature>
<dbReference type="InterPro" id="IPR024791">
    <property type="entry name" value="Cyt_c/ubiquinol_Oxase_su3"/>
</dbReference>
<dbReference type="FunFam" id="1.20.120.80:FF:000001">
    <property type="entry name" value="Cytochrome (Ubi)quinol oxidase subunit III"/>
    <property type="match status" value="1"/>
</dbReference>
<evidence type="ECO:0000256" key="6">
    <source>
        <dbReference type="ARBA" id="ARBA00023136"/>
    </source>
</evidence>
<feature type="transmembrane region" description="Helical" evidence="8">
    <location>
        <begin position="217"/>
        <end position="237"/>
    </location>
</feature>
<evidence type="ECO:0000313" key="10">
    <source>
        <dbReference type="EMBL" id="MFC4541957.1"/>
    </source>
</evidence>
<accession>A0ABD5PNC4</accession>
<evidence type="ECO:0000256" key="3">
    <source>
        <dbReference type="ARBA" id="ARBA00022475"/>
    </source>
</evidence>
<evidence type="ECO:0000256" key="1">
    <source>
        <dbReference type="ARBA" id="ARBA00004651"/>
    </source>
</evidence>
<feature type="domain" description="Heme-copper oxidase subunit III family profile" evidence="9">
    <location>
        <begin position="61"/>
        <end position="323"/>
    </location>
</feature>
<dbReference type="PROSITE" id="PS50253">
    <property type="entry name" value="COX3"/>
    <property type="match status" value="1"/>
</dbReference>
<gene>
    <name evidence="10" type="ORF">ACFO5R_08465</name>
</gene>